<sequence length="699" mass="79993">MEDAKRLYQSLSNATAEGPILKDKDLRSVCETLFDQLNSAFGQFCSALPLRHHDRHAPPLPPPHSRLRPVVEDLSLLLRCSLLLMTLPHPDQRFLLLKCRSLLRVLNSFLSLDLIQGDLSDSCRPFLCALFEVFADELLRHQSLRRYLMIADSVSSDSEKLFVCHFNHGDIASVLEVMSSHFTLSISNEKAFEDFISRLFIHCDKDFRFTELSLVPSMMLLLDPVVLSAPKMFQAHIISMVSEAIGSGLSSEILAPDMNCHLTALQKSVILYTMHASSLQIDGFHVELKCSYNSYLLERGHPTFESYIQQGTRNRLNQVLLQSDNSWDSCRCKMSSKTKADLLAKYIAFMKEREYIFIDSFRDVTTSILDCIIHQAFSQDATGDSLYKITESTSAQDICLLASILKLMSVSLLQAIKYLSNGGDSHCVKTMRSAYMREKYDFLISIIDHFQQFKFSLPIQTFLYDNMMKSQQSNYQVSKSMLLHFIGLLSLSFSNGLDLLAKGCISVLMSLMCLFVFEEGDLVSLGSLRGLSLRPCSSEIPSDKSGKGARDKRSVYQVAVEFCRIRPCNLRKYWGLSSHHKFNSFVKHKKIPFCRKPSLTPTHFAISCLTHGTEKTCNGEVFLNSMFEGSKRLSDYDELADFLECKTGKNYSKWLNNRQIYRKWRYQKKKNLRKSKKEILWKSSKCKLKRQKICTFMKH</sequence>
<dbReference type="Pfam" id="PF25104">
    <property type="entry name" value="DUF7812"/>
    <property type="match status" value="1"/>
</dbReference>
<dbReference type="OMA" id="MMMANLC"/>
<accession>A0A151T117</accession>
<dbReference type="PANTHER" id="PTHR36786:SF1">
    <property type="entry name" value="2-ISOPROPYLMALATE SYNTHASE"/>
    <property type="match status" value="1"/>
</dbReference>
<evidence type="ECO:0000259" key="1">
    <source>
        <dbReference type="Pfam" id="PF25104"/>
    </source>
</evidence>
<keyword evidence="3" id="KW-1185">Reference proteome</keyword>
<dbReference type="Gramene" id="C.cajan_22496.t">
    <property type="protein sequence ID" value="C.cajan_22496.t"/>
    <property type="gene ID" value="C.cajan_22496"/>
</dbReference>
<dbReference type="AlphaFoldDB" id="A0A151T117"/>
<organism evidence="2 3">
    <name type="scientific">Cajanus cajan</name>
    <name type="common">Pigeon pea</name>
    <name type="synonym">Cajanus indicus</name>
    <dbReference type="NCBI Taxonomy" id="3821"/>
    <lineage>
        <taxon>Eukaryota</taxon>
        <taxon>Viridiplantae</taxon>
        <taxon>Streptophyta</taxon>
        <taxon>Embryophyta</taxon>
        <taxon>Tracheophyta</taxon>
        <taxon>Spermatophyta</taxon>
        <taxon>Magnoliopsida</taxon>
        <taxon>eudicotyledons</taxon>
        <taxon>Gunneridae</taxon>
        <taxon>Pentapetalae</taxon>
        <taxon>rosids</taxon>
        <taxon>fabids</taxon>
        <taxon>Fabales</taxon>
        <taxon>Fabaceae</taxon>
        <taxon>Papilionoideae</taxon>
        <taxon>50 kb inversion clade</taxon>
        <taxon>NPAAA clade</taxon>
        <taxon>indigoferoid/millettioid clade</taxon>
        <taxon>Phaseoleae</taxon>
        <taxon>Cajanus</taxon>
    </lineage>
</organism>
<feature type="domain" description="DUF7812" evidence="1">
    <location>
        <begin position="119"/>
        <end position="525"/>
    </location>
</feature>
<gene>
    <name evidence="2" type="ORF">KK1_023158</name>
</gene>
<dbReference type="InterPro" id="IPR056714">
    <property type="entry name" value="DUF7812"/>
</dbReference>
<dbReference type="STRING" id="3821.A0A151T117"/>
<dbReference type="PANTHER" id="PTHR36786">
    <property type="entry name" value="2-ISOPROPYLMALATE SYNTHASE"/>
    <property type="match status" value="1"/>
</dbReference>
<evidence type="ECO:0000313" key="3">
    <source>
        <dbReference type="Proteomes" id="UP000075243"/>
    </source>
</evidence>
<proteinExistence type="predicted"/>
<protein>
    <recommendedName>
        <fullName evidence="1">DUF7812 domain-containing protein</fullName>
    </recommendedName>
</protein>
<dbReference type="Proteomes" id="UP000075243">
    <property type="component" value="Chromosome 9"/>
</dbReference>
<reference evidence="2 3" key="1">
    <citation type="journal article" date="2012" name="Nat. Biotechnol.">
        <title>Draft genome sequence of pigeonpea (Cajanus cajan), an orphan legume crop of resource-poor farmers.</title>
        <authorList>
            <person name="Varshney R.K."/>
            <person name="Chen W."/>
            <person name="Li Y."/>
            <person name="Bharti A.K."/>
            <person name="Saxena R.K."/>
            <person name="Schlueter J.A."/>
            <person name="Donoghue M.T."/>
            <person name="Azam S."/>
            <person name="Fan G."/>
            <person name="Whaley A.M."/>
            <person name="Farmer A.D."/>
            <person name="Sheridan J."/>
            <person name="Iwata A."/>
            <person name="Tuteja R."/>
            <person name="Penmetsa R.V."/>
            <person name="Wu W."/>
            <person name="Upadhyaya H.D."/>
            <person name="Yang S.P."/>
            <person name="Shah T."/>
            <person name="Saxena K.B."/>
            <person name="Michael T."/>
            <person name="McCombie W.R."/>
            <person name="Yang B."/>
            <person name="Zhang G."/>
            <person name="Yang H."/>
            <person name="Wang J."/>
            <person name="Spillane C."/>
            <person name="Cook D.R."/>
            <person name="May G.D."/>
            <person name="Xu X."/>
            <person name="Jackson S.A."/>
        </authorList>
    </citation>
    <scope>NUCLEOTIDE SEQUENCE [LARGE SCALE GENOMIC DNA]</scope>
    <source>
        <strain evidence="3">cv. Asha</strain>
    </source>
</reference>
<name>A0A151T117_CAJCA</name>
<dbReference type="EMBL" id="CM003611">
    <property type="protein sequence ID" value="KYP60745.1"/>
    <property type="molecule type" value="Genomic_DNA"/>
</dbReference>
<evidence type="ECO:0000313" key="2">
    <source>
        <dbReference type="EMBL" id="KYP60745.1"/>
    </source>
</evidence>